<accession>A0A7W7ADF4</accession>
<keyword evidence="3" id="KW-0413">Isomerase</keyword>
<dbReference type="EC" id="4.2.1.17" evidence="4"/>
<keyword evidence="4" id="KW-0456">Lyase</keyword>
<dbReference type="GO" id="GO:0004165">
    <property type="term" value="F:delta(3)-delta(2)-enoyl-CoA isomerase activity"/>
    <property type="evidence" value="ECO:0007669"/>
    <property type="project" value="UniProtKB-ARBA"/>
</dbReference>
<dbReference type="PANTHER" id="PTHR43684">
    <property type="match status" value="1"/>
</dbReference>
<dbReference type="GO" id="GO:0004300">
    <property type="term" value="F:enoyl-CoA hydratase activity"/>
    <property type="evidence" value="ECO:0007669"/>
    <property type="project" value="UniProtKB-EC"/>
</dbReference>
<dbReference type="InterPro" id="IPR051053">
    <property type="entry name" value="ECH/Chromodomain_protein"/>
</dbReference>
<gene>
    <name evidence="4" type="ORF">GGR37_002506</name>
</gene>
<evidence type="ECO:0000256" key="2">
    <source>
        <dbReference type="ARBA" id="ARBA00023140"/>
    </source>
</evidence>
<evidence type="ECO:0000313" key="5">
    <source>
        <dbReference type="Proteomes" id="UP000538566"/>
    </source>
</evidence>
<dbReference type="CDD" id="cd06558">
    <property type="entry name" value="crotonase-like"/>
    <property type="match status" value="1"/>
</dbReference>
<name>A0A7W7ADF4_9SPHN</name>
<dbReference type="SUPFAM" id="SSF52096">
    <property type="entry name" value="ClpP/crotonase"/>
    <property type="match status" value="1"/>
</dbReference>
<dbReference type="EMBL" id="JACHOA010000004">
    <property type="protein sequence ID" value="MBB4614220.1"/>
    <property type="molecule type" value="Genomic_DNA"/>
</dbReference>
<dbReference type="AlphaFoldDB" id="A0A7W7ADF4"/>
<dbReference type="Proteomes" id="UP000538566">
    <property type="component" value="Unassembled WGS sequence"/>
</dbReference>
<evidence type="ECO:0000256" key="1">
    <source>
        <dbReference type="ARBA" id="ARBA00004275"/>
    </source>
</evidence>
<dbReference type="OrthoDB" id="9802898at2"/>
<proteinExistence type="predicted"/>
<dbReference type="Gene3D" id="3.90.226.10">
    <property type="entry name" value="2-enoyl-CoA Hydratase, Chain A, domain 1"/>
    <property type="match status" value="1"/>
</dbReference>
<sequence>MTAAHYEAQDDLLIENHGSVRVLTLNRPADRNPASTALLFKLTETARSLAADDSVRAVIITGAGKAFSAGGDFAHFVATARDPQVANDTIANGRDFIAAMLDIPVPVIAAVNGAAVGFGATLLALSDIVIMSENAFIIEPHVNVGLVIGDGISVTWPFLTSLHKAKELAFTGDRLPAVEAVACGLANKVVPLQDLMSEALSMAERISRQPRSALAGSKQLFNQYSKAVMDTVLRAQMELQFAQTQGPEHGQIVQSMIDAQKRNASA</sequence>
<keyword evidence="5" id="KW-1185">Reference proteome</keyword>
<dbReference type="Pfam" id="PF00378">
    <property type="entry name" value="ECH_1"/>
    <property type="match status" value="1"/>
</dbReference>
<evidence type="ECO:0000313" key="4">
    <source>
        <dbReference type="EMBL" id="MBB4614220.1"/>
    </source>
</evidence>
<keyword evidence="2" id="KW-0576">Peroxisome</keyword>
<dbReference type="RefSeq" id="WP_144903983.1">
    <property type="nucleotide sequence ID" value="NZ_JACHOA010000004.1"/>
</dbReference>
<comment type="caution">
    <text evidence="4">The sequence shown here is derived from an EMBL/GenBank/DDBJ whole genome shotgun (WGS) entry which is preliminary data.</text>
</comment>
<dbReference type="InterPro" id="IPR001753">
    <property type="entry name" value="Enoyl-CoA_hydra/iso"/>
</dbReference>
<dbReference type="InterPro" id="IPR029045">
    <property type="entry name" value="ClpP/crotonase-like_dom_sf"/>
</dbReference>
<organism evidence="4 5">
    <name type="scientific">Novosphingobium taihuense</name>
    <dbReference type="NCBI Taxonomy" id="260085"/>
    <lineage>
        <taxon>Bacteria</taxon>
        <taxon>Pseudomonadati</taxon>
        <taxon>Pseudomonadota</taxon>
        <taxon>Alphaproteobacteria</taxon>
        <taxon>Sphingomonadales</taxon>
        <taxon>Sphingomonadaceae</taxon>
        <taxon>Novosphingobium</taxon>
    </lineage>
</organism>
<protein>
    <submittedName>
        <fullName evidence="4">Enoyl-CoA hydratase</fullName>
        <ecNumber evidence="4">4.2.1.17</ecNumber>
    </submittedName>
</protein>
<evidence type="ECO:0000256" key="3">
    <source>
        <dbReference type="ARBA" id="ARBA00023235"/>
    </source>
</evidence>
<dbReference type="PANTHER" id="PTHR43684:SF1">
    <property type="entry name" value="ENOYL-COA DELTA ISOMERASE 2"/>
    <property type="match status" value="1"/>
</dbReference>
<reference evidence="4 5" key="1">
    <citation type="submission" date="2020-08" db="EMBL/GenBank/DDBJ databases">
        <title>Genomic Encyclopedia of Type Strains, Phase IV (KMG-IV): sequencing the most valuable type-strain genomes for metagenomic binning, comparative biology and taxonomic classification.</title>
        <authorList>
            <person name="Goeker M."/>
        </authorList>
    </citation>
    <scope>NUCLEOTIDE SEQUENCE [LARGE SCALE GENOMIC DNA]</scope>
    <source>
        <strain evidence="4 5">DSM 17507</strain>
    </source>
</reference>
<comment type="subcellular location">
    <subcellularLocation>
        <location evidence="1">Peroxisome</location>
    </subcellularLocation>
</comment>